<dbReference type="InterPro" id="IPR016039">
    <property type="entry name" value="Thiolase-like"/>
</dbReference>
<feature type="domain" description="Beta-ketoacyl-[acyl-carrier-protein] synthase III C-terminal" evidence="6">
    <location>
        <begin position="319"/>
        <end position="400"/>
    </location>
</feature>
<dbReference type="InterPro" id="IPR013601">
    <property type="entry name" value="FAE1_typ3_polyketide_synth"/>
</dbReference>
<dbReference type="PANTHER" id="PTHR31561">
    <property type="entry name" value="3-KETOACYL-COA SYNTHASE"/>
    <property type="match status" value="1"/>
</dbReference>
<dbReference type="CDD" id="cd00831">
    <property type="entry name" value="CHS_like"/>
    <property type="match status" value="1"/>
</dbReference>
<reference evidence="7 8" key="1">
    <citation type="submission" date="2023-05" db="EMBL/GenBank/DDBJ databases">
        <title>A 100% complete, gapless, phased diploid assembly of the Scenedesmus obliquus UTEX 3031 genome.</title>
        <authorList>
            <person name="Biondi T.C."/>
            <person name="Hanschen E.R."/>
            <person name="Kwon T."/>
            <person name="Eng W."/>
            <person name="Kruse C.P.S."/>
            <person name="Koehler S.I."/>
            <person name="Kunde Y."/>
            <person name="Gleasner C.D."/>
            <person name="You Mak K.T."/>
            <person name="Polle J."/>
            <person name="Hovde B.T."/>
            <person name="Starkenburg S.R."/>
        </authorList>
    </citation>
    <scope>NUCLEOTIDE SEQUENCE [LARGE SCALE GENOMIC DNA]</scope>
    <source>
        <strain evidence="7 8">DOE0152z</strain>
    </source>
</reference>
<feature type="domain" description="FAE" evidence="5">
    <location>
        <begin position="10"/>
        <end position="296"/>
    </location>
</feature>
<evidence type="ECO:0000313" key="7">
    <source>
        <dbReference type="EMBL" id="WIA16338.1"/>
    </source>
</evidence>
<feature type="region of interest" description="Disordered" evidence="4">
    <location>
        <begin position="523"/>
        <end position="548"/>
    </location>
</feature>
<dbReference type="EMBL" id="CP126214">
    <property type="protein sequence ID" value="WIA16338.1"/>
    <property type="molecule type" value="Genomic_DNA"/>
</dbReference>
<evidence type="ECO:0000256" key="2">
    <source>
        <dbReference type="ARBA" id="ARBA00012307"/>
    </source>
</evidence>
<gene>
    <name evidence="7" type="ORF">OEZ85_013037</name>
</gene>
<comment type="similarity">
    <text evidence="1">Belongs to the thiolase-like superfamily. Chalcone/stilbene synthases family.</text>
</comment>
<evidence type="ECO:0000256" key="4">
    <source>
        <dbReference type="SAM" id="MobiDB-lite"/>
    </source>
</evidence>
<protein>
    <recommendedName>
        <fullName evidence="2">very-long-chain 3-oxoacyl-CoA synthase</fullName>
        <ecNumber evidence="2">2.3.1.199</ecNumber>
    </recommendedName>
</protein>
<name>A0ABY8U9L5_TETOB</name>
<keyword evidence="8" id="KW-1185">Reference proteome</keyword>
<dbReference type="Gene3D" id="3.40.47.10">
    <property type="match status" value="1"/>
</dbReference>
<dbReference type="Pfam" id="PF08392">
    <property type="entry name" value="FAE1_CUT1_RppA"/>
    <property type="match status" value="1"/>
</dbReference>
<dbReference type="Proteomes" id="UP001244341">
    <property type="component" value="Chromosome 7b"/>
</dbReference>
<dbReference type="InterPro" id="IPR012392">
    <property type="entry name" value="3-ktacl-CoA_syn"/>
</dbReference>
<keyword evidence="3" id="KW-0808">Transferase</keyword>
<evidence type="ECO:0000256" key="1">
    <source>
        <dbReference type="ARBA" id="ARBA00005531"/>
    </source>
</evidence>
<proteinExistence type="inferred from homology"/>
<sequence length="548" mass="59169">MRQTKTVLRDPVFMVDFSVFKPEDELRINLNECADSCWKWKHPDGEYVSQDTHEFVKKVFEKSGIDHNGSYLPKNLHPQHTLEPHGGQDESFAEARLVMGGAVADLLQKTGIKAEEIDILVTTSSVFAPTPSVASMLINMFKMREDVQAYSLAGMGCGAGVIGIHLVRDVLQAHPGANALFICSEICSSAFYRGRDKHCLVSNALFRMGGCAALLTSGASQRGRSKYQLTHSERVHTGRRDTGYNCMYVGPDEAGQQGIFLYKDLPVEAGLALEKCLKKITPQIMTWGQYAEAAVAIGKRRWYGKEAVPLYVPDFTRCVDHFCLHAGGYAILKGIQKGMRLPADKMMPSFANLKDYGNTSSSTTWYSFAYIETVGDIKRGQVIMQAGVGGGMKAGINIWRALRDVKDVHPAWACVAEKRYTEADLPRPITRKEDVGTLTGTKEFDESQGAVKKTNLGAMNGHAAPAAAAAAAAAADADADVAANGSTKKSNGIDQAGKLLNGAAAAAVKVAAHAENGVVKQLHAKQHRADDVQTDGESLTMNGSAIAV</sequence>
<dbReference type="SUPFAM" id="SSF53901">
    <property type="entry name" value="Thiolase-like"/>
    <property type="match status" value="2"/>
</dbReference>
<accession>A0ABY8U9L5</accession>
<dbReference type="Pfam" id="PF08541">
    <property type="entry name" value="ACP_syn_III_C"/>
    <property type="match status" value="1"/>
</dbReference>
<evidence type="ECO:0000259" key="6">
    <source>
        <dbReference type="Pfam" id="PF08541"/>
    </source>
</evidence>
<organism evidence="7 8">
    <name type="scientific">Tetradesmus obliquus</name>
    <name type="common">Green alga</name>
    <name type="synonym">Acutodesmus obliquus</name>
    <dbReference type="NCBI Taxonomy" id="3088"/>
    <lineage>
        <taxon>Eukaryota</taxon>
        <taxon>Viridiplantae</taxon>
        <taxon>Chlorophyta</taxon>
        <taxon>core chlorophytes</taxon>
        <taxon>Chlorophyceae</taxon>
        <taxon>CS clade</taxon>
        <taxon>Sphaeropleales</taxon>
        <taxon>Scenedesmaceae</taxon>
        <taxon>Tetradesmus</taxon>
    </lineage>
</organism>
<dbReference type="EC" id="2.3.1.199" evidence="2"/>
<evidence type="ECO:0000313" key="8">
    <source>
        <dbReference type="Proteomes" id="UP001244341"/>
    </source>
</evidence>
<evidence type="ECO:0000256" key="3">
    <source>
        <dbReference type="ARBA" id="ARBA00022679"/>
    </source>
</evidence>
<feature type="compositionally biased region" description="Polar residues" evidence="4">
    <location>
        <begin position="535"/>
        <end position="548"/>
    </location>
</feature>
<evidence type="ECO:0000259" key="5">
    <source>
        <dbReference type="Pfam" id="PF08392"/>
    </source>
</evidence>
<dbReference type="InterPro" id="IPR013747">
    <property type="entry name" value="ACP_syn_III_C"/>
</dbReference>